<dbReference type="eggNOG" id="COG1012">
    <property type="taxonomic scope" value="Bacteria"/>
</dbReference>
<sequence>MLTAWAIARCLLDAGVTPQAVSLLWGQAAEISEALIAAPEIHKVSRIGSTRVGRITAAAAGPALRKSTTEPGGHGPVIVAADAVAEPLCLGAARNALWRRNGQRLLRRGRYRGPAILFHGDARAGTHP</sequence>
<dbReference type="Gene3D" id="3.40.309.10">
    <property type="entry name" value="Aldehyde Dehydrogenase, Chain A, domain 2"/>
    <property type="match status" value="1"/>
</dbReference>
<evidence type="ECO:0000259" key="2">
    <source>
        <dbReference type="Pfam" id="PF00171"/>
    </source>
</evidence>
<protein>
    <recommendedName>
        <fullName evidence="2">Aldehyde dehydrogenase domain-containing protein</fullName>
    </recommendedName>
</protein>
<dbReference type="InterPro" id="IPR016162">
    <property type="entry name" value="Ald_DH_N"/>
</dbReference>
<dbReference type="Gene3D" id="3.40.605.10">
    <property type="entry name" value="Aldehyde Dehydrogenase, Chain A, domain 1"/>
    <property type="match status" value="1"/>
</dbReference>
<evidence type="ECO:0000256" key="1">
    <source>
        <dbReference type="ARBA" id="ARBA00023002"/>
    </source>
</evidence>
<proteinExistence type="predicted"/>
<accession>A0A086Y730</accession>
<dbReference type="SUPFAM" id="SSF53720">
    <property type="entry name" value="ALDH-like"/>
    <property type="match status" value="1"/>
</dbReference>
<evidence type="ECO:0000313" key="3">
    <source>
        <dbReference type="EMBL" id="KFI30080.1"/>
    </source>
</evidence>
<keyword evidence="4" id="KW-1185">Reference proteome</keyword>
<dbReference type="EMBL" id="JGYG01000004">
    <property type="protein sequence ID" value="KFI30080.1"/>
    <property type="molecule type" value="Genomic_DNA"/>
</dbReference>
<dbReference type="Pfam" id="PF00171">
    <property type="entry name" value="Aldedh"/>
    <property type="match status" value="1"/>
</dbReference>
<organism evidence="3 4">
    <name type="scientific">Haematobacter massiliensis</name>
    <dbReference type="NCBI Taxonomy" id="195105"/>
    <lineage>
        <taxon>Bacteria</taxon>
        <taxon>Pseudomonadati</taxon>
        <taxon>Pseudomonadota</taxon>
        <taxon>Alphaproteobacteria</taxon>
        <taxon>Rhodobacterales</taxon>
        <taxon>Paracoccaceae</taxon>
        <taxon>Haematobacter</taxon>
    </lineage>
</organism>
<keyword evidence="1" id="KW-0560">Oxidoreductase</keyword>
<dbReference type="GO" id="GO:0009450">
    <property type="term" value="P:gamma-aminobutyric acid catabolic process"/>
    <property type="evidence" value="ECO:0007669"/>
    <property type="project" value="TreeGrafter"/>
</dbReference>
<dbReference type="InterPro" id="IPR016163">
    <property type="entry name" value="Ald_DH_C"/>
</dbReference>
<dbReference type="InterPro" id="IPR016161">
    <property type="entry name" value="Ald_DH/histidinol_DH"/>
</dbReference>
<dbReference type="PANTHER" id="PTHR43353:SF6">
    <property type="entry name" value="CYTOPLASMIC ALDEHYDE DEHYDROGENASE (EUROFUNG)"/>
    <property type="match status" value="1"/>
</dbReference>
<reference evidence="3 4" key="1">
    <citation type="submission" date="2014-03" db="EMBL/GenBank/DDBJ databases">
        <title>Genome of Haematobacter massiliensis CCUG 47968.</title>
        <authorList>
            <person name="Wang D."/>
            <person name="Wang G."/>
        </authorList>
    </citation>
    <scope>NUCLEOTIDE SEQUENCE [LARGE SCALE GENOMIC DNA]</scope>
    <source>
        <strain evidence="3 4">CCUG 47968</strain>
    </source>
</reference>
<dbReference type="Proteomes" id="UP000028826">
    <property type="component" value="Unassembled WGS sequence"/>
</dbReference>
<dbReference type="InterPro" id="IPR050740">
    <property type="entry name" value="Aldehyde_DH_Superfamily"/>
</dbReference>
<dbReference type="AlphaFoldDB" id="A0A086Y730"/>
<evidence type="ECO:0000313" key="4">
    <source>
        <dbReference type="Proteomes" id="UP000028826"/>
    </source>
</evidence>
<dbReference type="PANTHER" id="PTHR43353">
    <property type="entry name" value="SUCCINATE-SEMIALDEHYDE DEHYDROGENASE, MITOCHONDRIAL"/>
    <property type="match status" value="1"/>
</dbReference>
<dbReference type="STRING" id="195105.CN97_14470"/>
<name>A0A086Y730_9RHOB</name>
<dbReference type="RefSeq" id="WP_035709772.1">
    <property type="nucleotide sequence ID" value="NZ_CAMIFG010000182.1"/>
</dbReference>
<dbReference type="GO" id="GO:0004777">
    <property type="term" value="F:succinate-semialdehyde dehydrogenase (NAD+) activity"/>
    <property type="evidence" value="ECO:0007669"/>
    <property type="project" value="TreeGrafter"/>
</dbReference>
<gene>
    <name evidence="3" type="ORF">CN97_14470</name>
</gene>
<comment type="caution">
    <text evidence="3">The sequence shown here is derived from an EMBL/GenBank/DDBJ whole genome shotgun (WGS) entry which is preliminary data.</text>
</comment>
<feature type="domain" description="Aldehyde dehydrogenase" evidence="2">
    <location>
        <begin position="2"/>
        <end position="104"/>
    </location>
</feature>
<dbReference type="InterPro" id="IPR015590">
    <property type="entry name" value="Aldehyde_DH_dom"/>
</dbReference>